<feature type="non-terminal residue" evidence="1">
    <location>
        <position position="97"/>
    </location>
</feature>
<proteinExistence type="predicted"/>
<dbReference type="RefSeq" id="WP_378978400.1">
    <property type="nucleotide sequence ID" value="NZ_JBHTBJ010000127.1"/>
</dbReference>
<keyword evidence="2" id="KW-1185">Reference proteome</keyword>
<accession>A0ABW2I5T9</accession>
<dbReference type="Proteomes" id="UP001596548">
    <property type="component" value="Unassembled WGS sequence"/>
</dbReference>
<reference evidence="2" key="1">
    <citation type="journal article" date="2019" name="Int. J. Syst. Evol. Microbiol.">
        <title>The Global Catalogue of Microorganisms (GCM) 10K type strain sequencing project: providing services to taxonomists for standard genome sequencing and annotation.</title>
        <authorList>
            <consortium name="The Broad Institute Genomics Platform"/>
            <consortium name="The Broad Institute Genome Sequencing Center for Infectious Disease"/>
            <person name="Wu L."/>
            <person name="Ma J."/>
        </authorList>
    </citation>
    <scope>NUCLEOTIDE SEQUENCE [LARGE SCALE GENOMIC DNA]</scope>
    <source>
        <strain evidence="2">XZYJT-10</strain>
    </source>
</reference>
<comment type="caution">
    <text evidence="1">The sequence shown here is derived from an EMBL/GenBank/DDBJ whole genome shotgun (WGS) entry which is preliminary data.</text>
</comment>
<organism evidence="1 2">
    <name type="scientific">Paractinoplanes rhizophilus</name>
    <dbReference type="NCBI Taxonomy" id="1416877"/>
    <lineage>
        <taxon>Bacteria</taxon>
        <taxon>Bacillati</taxon>
        <taxon>Actinomycetota</taxon>
        <taxon>Actinomycetes</taxon>
        <taxon>Micromonosporales</taxon>
        <taxon>Micromonosporaceae</taxon>
        <taxon>Paractinoplanes</taxon>
    </lineage>
</organism>
<evidence type="ECO:0000313" key="2">
    <source>
        <dbReference type="Proteomes" id="UP001596548"/>
    </source>
</evidence>
<evidence type="ECO:0000313" key="1">
    <source>
        <dbReference type="EMBL" id="MFC7280272.1"/>
    </source>
</evidence>
<sequence length="97" mass="10060">MADSAVVSAGVVQQPADQREALRSAVIAGPAGLGVLDAEMTGRLWPVLAGQELIGCCAALKMSMSAALRVRTWWCEKTPPGGCRAGSWCSGCQRGVQ</sequence>
<name>A0ABW2I5T9_9ACTN</name>
<protein>
    <submittedName>
        <fullName evidence="1">Uncharacterized protein</fullName>
    </submittedName>
</protein>
<dbReference type="EMBL" id="JBHTBJ010000127">
    <property type="protein sequence ID" value="MFC7280272.1"/>
    <property type="molecule type" value="Genomic_DNA"/>
</dbReference>
<gene>
    <name evidence="1" type="ORF">ACFQS1_40510</name>
</gene>